<dbReference type="GO" id="GO:0016855">
    <property type="term" value="F:racemase and epimerase activity, acting on amino acids and derivatives"/>
    <property type="evidence" value="ECO:0007669"/>
    <property type="project" value="UniProtKB-UniRule"/>
</dbReference>
<reference evidence="9 10" key="1">
    <citation type="submission" date="2016-10" db="EMBL/GenBank/DDBJ databases">
        <authorList>
            <person name="de Groot N.N."/>
        </authorList>
    </citation>
    <scope>NUCLEOTIDE SEQUENCE [LARGE SCALE GENOMIC DNA]</scope>
    <source>
        <strain>GEY</strain>
        <strain evidence="10">DSM 9560</strain>
    </source>
</reference>
<dbReference type="SFLD" id="SFLDF00009">
    <property type="entry name" value="o-succinylbenzoate_synthase"/>
    <property type="match status" value="1"/>
</dbReference>
<keyword evidence="10" id="KW-1185">Reference proteome</keyword>
<feature type="domain" description="Mandelate racemase/muconate lactonizing enzyme C-terminal" evidence="8">
    <location>
        <begin position="141"/>
        <end position="237"/>
    </location>
</feature>
<dbReference type="SMART" id="SM00922">
    <property type="entry name" value="MR_MLE"/>
    <property type="match status" value="1"/>
</dbReference>
<evidence type="ECO:0000313" key="9">
    <source>
        <dbReference type="EMBL" id="SFF46154.1"/>
    </source>
</evidence>
<evidence type="ECO:0000259" key="8">
    <source>
        <dbReference type="SMART" id="SM00922"/>
    </source>
</evidence>
<proteinExistence type="inferred from homology"/>
<dbReference type="Gene3D" id="3.30.390.10">
    <property type="entry name" value="Enolase-like, N-terminal domain"/>
    <property type="match status" value="1"/>
</dbReference>
<evidence type="ECO:0000256" key="3">
    <source>
        <dbReference type="ARBA" id="ARBA00022842"/>
    </source>
</evidence>
<organism evidence="9 10">
    <name type="scientific">Thermoflexibacter ruber</name>
    <dbReference type="NCBI Taxonomy" id="1003"/>
    <lineage>
        <taxon>Bacteria</taxon>
        <taxon>Pseudomonadati</taxon>
        <taxon>Bacteroidota</taxon>
        <taxon>Cytophagia</taxon>
        <taxon>Cytophagales</taxon>
        <taxon>Thermoflexibacteraceae</taxon>
        <taxon>Thermoflexibacter</taxon>
    </lineage>
</organism>
<dbReference type="SUPFAM" id="SSF51604">
    <property type="entry name" value="Enolase C-terminal domain-like"/>
    <property type="match status" value="1"/>
</dbReference>
<evidence type="ECO:0000256" key="1">
    <source>
        <dbReference type="ARBA" id="ARBA00008031"/>
    </source>
</evidence>
<dbReference type="STRING" id="1003.SAMN04488541_103727"/>
<comment type="similarity">
    <text evidence="1 7">Belongs to the mandelate racemase/muconate lactonizing enzyme family.</text>
</comment>
<dbReference type="InterPro" id="IPR013342">
    <property type="entry name" value="Mandelate_racemase_C"/>
</dbReference>
<evidence type="ECO:0000256" key="4">
    <source>
        <dbReference type="ARBA" id="ARBA00023235"/>
    </source>
</evidence>
<dbReference type="CDD" id="cd03319">
    <property type="entry name" value="L-Ala-DL-Glu_epimerase"/>
    <property type="match status" value="1"/>
</dbReference>
<dbReference type="Gene3D" id="3.20.20.120">
    <property type="entry name" value="Enolase-like C-terminal domain"/>
    <property type="match status" value="1"/>
</dbReference>
<accession>A0A1I2IV54</accession>
<keyword evidence="3 6" id="KW-0460">Magnesium</keyword>
<dbReference type="OrthoDB" id="9775391at2"/>
<dbReference type="PANTHER" id="PTHR48073">
    <property type="entry name" value="O-SUCCINYLBENZOATE SYNTHASE-RELATED"/>
    <property type="match status" value="1"/>
</dbReference>
<feature type="binding site" evidence="6">
    <location>
        <position position="190"/>
    </location>
    <ligand>
        <name>Mg(2+)</name>
        <dbReference type="ChEBI" id="CHEBI:18420"/>
    </ligand>
</feature>
<name>A0A1I2IV54_9BACT</name>
<dbReference type="Pfam" id="PF13378">
    <property type="entry name" value="MR_MLE_C"/>
    <property type="match status" value="1"/>
</dbReference>
<keyword evidence="2 6" id="KW-0479">Metal-binding</keyword>
<dbReference type="GO" id="GO:0000287">
    <property type="term" value="F:magnesium ion binding"/>
    <property type="evidence" value="ECO:0007669"/>
    <property type="project" value="UniProtKB-ARBA"/>
</dbReference>
<dbReference type="EC" id="5.1.1.-" evidence="7"/>
<evidence type="ECO:0000256" key="2">
    <source>
        <dbReference type="ARBA" id="ARBA00022723"/>
    </source>
</evidence>
<dbReference type="AlphaFoldDB" id="A0A1I2IV54"/>
<dbReference type="RefSeq" id="WP_091548779.1">
    <property type="nucleotide sequence ID" value="NZ_FONY01000037.1"/>
</dbReference>
<feature type="active site" description="Proton acceptor; specific for (R)-substrate epimerization" evidence="5">
    <location>
        <position position="162"/>
    </location>
</feature>
<dbReference type="SFLD" id="SFLDG00180">
    <property type="entry name" value="muconate_cycloisomerase"/>
    <property type="match status" value="1"/>
</dbReference>
<dbReference type="PANTHER" id="PTHR48073:SF2">
    <property type="entry name" value="O-SUCCINYLBENZOATE SYNTHASE"/>
    <property type="match status" value="1"/>
</dbReference>
<keyword evidence="4 7" id="KW-0413">Isomerase</keyword>
<evidence type="ECO:0000256" key="6">
    <source>
        <dbReference type="PIRSR" id="PIRSR634603-3"/>
    </source>
</evidence>
<sequence>MKITHIRIIKENLALSRPYSIAYQTVSEVENILLVLETDTGEVGIGSSAPSEQVVGESVEQAYHTLQTHDFSWLIGKEIKYFQQLCYEVYQRFPQSKGSQVALDIALHDLYAKFVGKPLVKIWGQKIMSLPTSVTIGIKNIQETIAEAEEYLEKGFQILKVKLGLDVEEDIERLVKLRRWVGKRIKIRIDPNQGYSLPQFLDFYEKTKKLGLELIEQPLPANAIQEMRSLPLKIKAKIAADESLKDELSAFTLAQRPVACGIFNIKLMKSGGLTEARKIMQVARRSSMQLMWGCNDESVISISAALHLAFSSELTHYIDLDGSFDLAHDMAVGGFVLDKGQMFLTEAKGLGVRLVS</sequence>
<comment type="cofactor">
    <cofactor evidence="6 7">
        <name>Mg(2+)</name>
        <dbReference type="ChEBI" id="CHEBI:18420"/>
    </cofactor>
    <text evidence="6 7">Binds 1 Mg(2+) ion per subunit.</text>
</comment>
<dbReference type="InterPro" id="IPR034603">
    <property type="entry name" value="Dipeptide_epimerase"/>
</dbReference>
<dbReference type="EMBL" id="FONY01000037">
    <property type="protein sequence ID" value="SFF46154.1"/>
    <property type="molecule type" value="Genomic_DNA"/>
</dbReference>
<gene>
    <name evidence="9" type="ORF">SAMN04488541_103727</name>
</gene>
<dbReference type="GO" id="GO:0006518">
    <property type="term" value="P:peptide metabolic process"/>
    <property type="evidence" value="ECO:0007669"/>
    <property type="project" value="UniProtKB-ARBA"/>
</dbReference>
<dbReference type="SUPFAM" id="SSF54826">
    <property type="entry name" value="Enolase N-terminal domain-like"/>
    <property type="match status" value="1"/>
</dbReference>
<evidence type="ECO:0000256" key="7">
    <source>
        <dbReference type="RuleBase" id="RU366006"/>
    </source>
</evidence>
<protein>
    <recommendedName>
        <fullName evidence="7">Dipeptide epimerase</fullName>
        <ecNumber evidence="7">5.1.1.-</ecNumber>
    </recommendedName>
</protein>
<dbReference type="InterPro" id="IPR013341">
    <property type="entry name" value="Mandelate_racemase_N_dom"/>
</dbReference>
<feature type="binding site" evidence="6">
    <location>
        <position position="241"/>
    </location>
    <ligand>
        <name>Mg(2+)</name>
        <dbReference type="ChEBI" id="CHEBI:18420"/>
    </ligand>
</feature>
<feature type="binding site" evidence="6">
    <location>
        <position position="216"/>
    </location>
    <ligand>
        <name>Mg(2+)</name>
        <dbReference type="ChEBI" id="CHEBI:18420"/>
    </ligand>
</feature>
<feature type="active site" description="Proton acceptor; specific for (S)-substrate epimerization" evidence="5">
    <location>
        <position position="266"/>
    </location>
</feature>
<dbReference type="InterPro" id="IPR029017">
    <property type="entry name" value="Enolase-like_N"/>
</dbReference>
<dbReference type="Proteomes" id="UP000199513">
    <property type="component" value="Unassembled WGS sequence"/>
</dbReference>
<dbReference type="InterPro" id="IPR029065">
    <property type="entry name" value="Enolase_C-like"/>
</dbReference>
<dbReference type="InterPro" id="IPR036849">
    <property type="entry name" value="Enolase-like_C_sf"/>
</dbReference>
<dbReference type="Pfam" id="PF02746">
    <property type="entry name" value="MR_MLE_N"/>
    <property type="match status" value="1"/>
</dbReference>
<evidence type="ECO:0000313" key="10">
    <source>
        <dbReference type="Proteomes" id="UP000199513"/>
    </source>
</evidence>
<dbReference type="SFLD" id="SFLDS00001">
    <property type="entry name" value="Enolase"/>
    <property type="match status" value="1"/>
</dbReference>
<evidence type="ECO:0000256" key="5">
    <source>
        <dbReference type="PIRSR" id="PIRSR634603-1"/>
    </source>
</evidence>